<sequence length="364" mass="38285">MSLNYNEPDSGAQVSEALEANESISQPMFNAFGTVLGLNSPLSLINVASWLGPAAVPQYPGPPGLVVVTPEGDPFAPLNFGFIPPELLGANGWVFNWDGDISAVFNTTERVIQMGNGNDDITVNGDRNTTIDGSAGNDTLTLSGGDDSIIGGTGNDSITAGAGADTIVSGVGIDTVDAGLGFDVMQLEGDINDWSVAVEGDVVTLTGAPGSGNGVEMTNVNFISFGTSIVDNGDQFSIVVTDDARNKDDAMRLYQTALDRSADQGGAQYWLDTIDAGLNTYFDTATYFLQSSEFQSKYGTLDNEEFVNQMYQNAFNRNAEQEGLDYWLGVLNDGAQRAEVVAYIAGSTEAANTIGNVVVVTDIV</sequence>
<proteinExistence type="predicted"/>
<feature type="domain" description="DUF4214" evidence="3">
    <location>
        <begin position="244"/>
        <end position="279"/>
    </location>
</feature>
<dbReference type="PROSITE" id="PS00330">
    <property type="entry name" value="HEMOLYSIN_CALCIUM"/>
    <property type="match status" value="1"/>
</dbReference>
<keyword evidence="2" id="KW-0964">Secreted</keyword>
<evidence type="ECO:0000256" key="1">
    <source>
        <dbReference type="ARBA" id="ARBA00004613"/>
    </source>
</evidence>
<comment type="subcellular location">
    <subcellularLocation>
        <location evidence="1">Secreted</location>
    </subcellularLocation>
</comment>
<dbReference type="SUPFAM" id="SSF51120">
    <property type="entry name" value="beta-Roll"/>
    <property type="match status" value="1"/>
</dbReference>
<gene>
    <name evidence="4" type="ORF">DHf2319_06210</name>
</gene>
<feature type="domain" description="DUF4214" evidence="3">
    <location>
        <begin position="285"/>
        <end position="352"/>
    </location>
</feature>
<dbReference type="Pfam" id="PF13946">
    <property type="entry name" value="DUF4214"/>
    <property type="match status" value="2"/>
</dbReference>
<dbReference type="Proteomes" id="UP000831607">
    <property type="component" value="Chromosome"/>
</dbReference>
<dbReference type="InterPro" id="IPR050557">
    <property type="entry name" value="RTX_toxin/Mannuronan_C5-epim"/>
</dbReference>
<evidence type="ECO:0000313" key="5">
    <source>
        <dbReference type="Proteomes" id="UP000831607"/>
    </source>
</evidence>
<keyword evidence="5" id="KW-1185">Reference proteome</keyword>
<dbReference type="PRINTS" id="PR00313">
    <property type="entry name" value="CABNDNGRPT"/>
</dbReference>
<accession>A0ABY4AQT5</accession>
<dbReference type="InterPro" id="IPR018511">
    <property type="entry name" value="Hemolysin-typ_Ca-bd_CS"/>
</dbReference>
<evidence type="ECO:0000256" key="2">
    <source>
        <dbReference type="ARBA" id="ARBA00022525"/>
    </source>
</evidence>
<dbReference type="EMBL" id="CP063982">
    <property type="protein sequence ID" value="UOD51415.1"/>
    <property type="molecule type" value="Genomic_DNA"/>
</dbReference>
<dbReference type="Gene3D" id="1.10.3130.20">
    <property type="entry name" value="Phycobilisome linker domain"/>
    <property type="match status" value="1"/>
</dbReference>
<organism evidence="4 5">
    <name type="scientific">Orrella daihaiensis</name>
    <dbReference type="NCBI Taxonomy" id="2782176"/>
    <lineage>
        <taxon>Bacteria</taxon>
        <taxon>Pseudomonadati</taxon>
        <taxon>Pseudomonadota</taxon>
        <taxon>Betaproteobacteria</taxon>
        <taxon>Burkholderiales</taxon>
        <taxon>Alcaligenaceae</taxon>
        <taxon>Orrella</taxon>
    </lineage>
</organism>
<dbReference type="InterPro" id="IPR025282">
    <property type="entry name" value="DUF4214"/>
</dbReference>
<dbReference type="Gene3D" id="2.160.20.160">
    <property type="match status" value="1"/>
</dbReference>
<dbReference type="Pfam" id="PF00353">
    <property type="entry name" value="HemolysinCabind"/>
    <property type="match status" value="1"/>
</dbReference>
<name>A0ABY4AQT5_9BURK</name>
<reference evidence="4 5" key="1">
    <citation type="submission" date="2020-11" db="EMBL/GenBank/DDBJ databases">
        <title>Algicoccus daihaiensis sp.nov., isolated from Daihai Lake in Inner Mongolia.</title>
        <authorList>
            <person name="Kai J."/>
        </authorList>
    </citation>
    <scope>NUCLEOTIDE SEQUENCE [LARGE SCALE GENOMIC DNA]</scope>
    <source>
        <strain evidence="5">f23</strain>
    </source>
</reference>
<dbReference type="PANTHER" id="PTHR38340">
    <property type="entry name" value="S-LAYER PROTEIN"/>
    <property type="match status" value="1"/>
</dbReference>
<dbReference type="PANTHER" id="PTHR38340:SF1">
    <property type="entry name" value="S-LAYER PROTEIN"/>
    <property type="match status" value="1"/>
</dbReference>
<evidence type="ECO:0000259" key="3">
    <source>
        <dbReference type="Pfam" id="PF13946"/>
    </source>
</evidence>
<dbReference type="InterPro" id="IPR011049">
    <property type="entry name" value="Serralysin-like_metalloprot_C"/>
</dbReference>
<evidence type="ECO:0000313" key="4">
    <source>
        <dbReference type="EMBL" id="UOD51415.1"/>
    </source>
</evidence>
<protein>
    <submittedName>
        <fullName evidence="4">DUF4214 domain-containing protein</fullName>
    </submittedName>
</protein>
<dbReference type="RefSeq" id="WP_305802176.1">
    <property type="nucleotide sequence ID" value="NZ_CP063982.1"/>
</dbReference>
<dbReference type="InterPro" id="IPR001343">
    <property type="entry name" value="Hemolysn_Ca-bd"/>
</dbReference>
<dbReference type="InterPro" id="IPR038255">
    <property type="entry name" value="PBS_linker_sf"/>
</dbReference>